<sequence length="125" mass="13936">MNEEFQNHTKVFTDGSKDEHGVGCAFTIPDRNVIQRYSLNRNASIFHAELYAILQALITIIEMCMKEAVVVTDSLSSIQAIMHMGHPNPLVQKIQGVFSASKADIKFFWCPSHVGIAGNETAFCY</sequence>
<protein>
    <recommendedName>
        <fullName evidence="1">RNase H type-1 domain-containing protein</fullName>
    </recommendedName>
</protein>
<evidence type="ECO:0000313" key="2">
    <source>
        <dbReference type="EMBL" id="CAG6719518.1"/>
    </source>
</evidence>
<dbReference type="GO" id="GO:0003676">
    <property type="term" value="F:nucleic acid binding"/>
    <property type="evidence" value="ECO:0007669"/>
    <property type="project" value="InterPro"/>
</dbReference>
<dbReference type="EMBL" id="HBUF01358968">
    <property type="protein sequence ID" value="CAG6719521.1"/>
    <property type="molecule type" value="Transcribed_RNA"/>
</dbReference>
<dbReference type="PROSITE" id="PS50879">
    <property type="entry name" value="RNASE_H_1"/>
    <property type="match status" value="1"/>
</dbReference>
<dbReference type="SUPFAM" id="SSF53098">
    <property type="entry name" value="Ribonuclease H-like"/>
    <property type="match status" value="1"/>
</dbReference>
<dbReference type="Gene3D" id="3.30.420.10">
    <property type="entry name" value="Ribonuclease H-like superfamily/Ribonuclease H"/>
    <property type="match status" value="1"/>
</dbReference>
<dbReference type="AlphaFoldDB" id="A0A8D8Y3K6"/>
<feature type="domain" description="RNase H type-1" evidence="1">
    <location>
        <begin position="5"/>
        <end position="125"/>
    </location>
</feature>
<accession>A0A8D8Y3K6</accession>
<organism evidence="2">
    <name type="scientific">Cacopsylla melanoneura</name>
    <dbReference type="NCBI Taxonomy" id="428564"/>
    <lineage>
        <taxon>Eukaryota</taxon>
        <taxon>Metazoa</taxon>
        <taxon>Ecdysozoa</taxon>
        <taxon>Arthropoda</taxon>
        <taxon>Hexapoda</taxon>
        <taxon>Insecta</taxon>
        <taxon>Pterygota</taxon>
        <taxon>Neoptera</taxon>
        <taxon>Paraneoptera</taxon>
        <taxon>Hemiptera</taxon>
        <taxon>Sternorrhyncha</taxon>
        <taxon>Psylloidea</taxon>
        <taxon>Psyllidae</taxon>
        <taxon>Psyllinae</taxon>
        <taxon>Cacopsylla</taxon>
    </lineage>
</organism>
<dbReference type="EMBL" id="HBUF01358967">
    <property type="protein sequence ID" value="CAG6719518.1"/>
    <property type="molecule type" value="Transcribed_RNA"/>
</dbReference>
<dbReference type="CDD" id="cd09276">
    <property type="entry name" value="Rnase_HI_RT_non_LTR"/>
    <property type="match status" value="1"/>
</dbReference>
<dbReference type="InterPro" id="IPR012337">
    <property type="entry name" value="RNaseH-like_sf"/>
</dbReference>
<proteinExistence type="predicted"/>
<dbReference type="GO" id="GO:0004523">
    <property type="term" value="F:RNA-DNA hybrid ribonuclease activity"/>
    <property type="evidence" value="ECO:0007669"/>
    <property type="project" value="InterPro"/>
</dbReference>
<dbReference type="InterPro" id="IPR036397">
    <property type="entry name" value="RNaseH_sf"/>
</dbReference>
<dbReference type="InterPro" id="IPR002156">
    <property type="entry name" value="RNaseH_domain"/>
</dbReference>
<name>A0A8D8Y3K6_9HEMI</name>
<reference evidence="2" key="1">
    <citation type="submission" date="2021-05" db="EMBL/GenBank/DDBJ databases">
        <authorList>
            <person name="Alioto T."/>
            <person name="Alioto T."/>
            <person name="Gomez Garrido J."/>
        </authorList>
    </citation>
    <scope>NUCLEOTIDE SEQUENCE</scope>
</reference>
<evidence type="ECO:0000259" key="1">
    <source>
        <dbReference type="PROSITE" id="PS50879"/>
    </source>
</evidence>
<dbReference type="Pfam" id="PF00075">
    <property type="entry name" value="RNase_H"/>
    <property type="match status" value="1"/>
</dbReference>